<keyword evidence="4" id="KW-1185">Reference proteome</keyword>
<gene>
    <name evidence="3" type="primary">bchF</name>
    <name evidence="3" type="ORF">ACFOOT_08550</name>
</gene>
<accession>A0ABV7V214</accession>
<feature type="transmembrane region" description="Helical" evidence="2">
    <location>
        <begin position="142"/>
        <end position="161"/>
    </location>
</feature>
<sequence>MRGDAISSGTTRRQSAGARKPSRRPLYTAQERHRRDSTRWTLVQGLLAPFQFAVFLTSLALVIHSLLTHRGTGLADLSVVAKTLTLYAIMITGSIWEKVVFGRWLFAPAFFWEDVVSMLVIALHTAYLAMLLGGIGTFEQRMAIALAGYATYVINAGQFLLKLRAARLEAQNPDNALPTPSWAVAA</sequence>
<dbReference type="InterPro" id="IPR009905">
    <property type="entry name" value="BCHF"/>
</dbReference>
<feature type="transmembrane region" description="Helical" evidence="2">
    <location>
        <begin position="116"/>
        <end position="135"/>
    </location>
</feature>
<name>A0ABV7V214_9SPHN</name>
<evidence type="ECO:0000313" key="3">
    <source>
        <dbReference type="EMBL" id="MFC3671474.1"/>
    </source>
</evidence>
<organism evidence="3 4">
    <name type="scientific">Novosphingobium pokkalii</name>
    <dbReference type="NCBI Taxonomy" id="1770194"/>
    <lineage>
        <taxon>Bacteria</taxon>
        <taxon>Pseudomonadati</taxon>
        <taxon>Pseudomonadota</taxon>
        <taxon>Alphaproteobacteria</taxon>
        <taxon>Sphingomonadales</taxon>
        <taxon>Sphingomonadaceae</taxon>
        <taxon>Novosphingobium</taxon>
    </lineage>
</organism>
<proteinExistence type="predicted"/>
<keyword evidence="2" id="KW-0472">Membrane</keyword>
<dbReference type="RefSeq" id="WP_191323724.1">
    <property type="nucleotide sequence ID" value="NZ_BMZP01000005.1"/>
</dbReference>
<comment type="caution">
    <text evidence="3">The sequence shown here is derived from an EMBL/GenBank/DDBJ whole genome shotgun (WGS) entry which is preliminary data.</text>
</comment>
<keyword evidence="2" id="KW-1133">Transmembrane helix</keyword>
<feature type="transmembrane region" description="Helical" evidence="2">
    <location>
        <begin position="79"/>
        <end position="96"/>
    </location>
</feature>
<dbReference type="EMBL" id="JBHRYE010000012">
    <property type="protein sequence ID" value="MFC3671474.1"/>
    <property type="molecule type" value="Genomic_DNA"/>
</dbReference>
<evidence type="ECO:0000313" key="4">
    <source>
        <dbReference type="Proteomes" id="UP001595683"/>
    </source>
</evidence>
<feature type="region of interest" description="Disordered" evidence="1">
    <location>
        <begin position="1"/>
        <end position="32"/>
    </location>
</feature>
<feature type="transmembrane region" description="Helical" evidence="2">
    <location>
        <begin position="46"/>
        <end position="67"/>
    </location>
</feature>
<dbReference type="Proteomes" id="UP001595683">
    <property type="component" value="Unassembled WGS sequence"/>
</dbReference>
<protein>
    <submittedName>
        <fullName evidence="3">2-vinyl bacteriochlorophyllide hydratase</fullName>
    </submittedName>
</protein>
<reference evidence="4" key="1">
    <citation type="journal article" date="2019" name="Int. J. Syst. Evol. Microbiol.">
        <title>The Global Catalogue of Microorganisms (GCM) 10K type strain sequencing project: providing services to taxonomists for standard genome sequencing and annotation.</title>
        <authorList>
            <consortium name="The Broad Institute Genomics Platform"/>
            <consortium name="The Broad Institute Genome Sequencing Center for Infectious Disease"/>
            <person name="Wu L."/>
            <person name="Ma J."/>
        </authorList>
    </citation>
    <scope>NUCLEOTIDE SEQUENCE [LARGE SCALE GENOMIC DNA]</scope>
    <source>
        <strain evidence="4">KCTC 42224</strain>
    </source>
</reference>
<dbReference type="Pfam" id="PF07284">
    <property type="entry name" value="BCHF"/>
    <property type="match status" value="1"/>
</dbReference>
<keyword evidence="2" id="KW-0812">Transmembrane</keyword>
<evidence type="ECO:0000256" key="1">
    <source>
        <dbReference type="SAM" id="MobiDB-lite"/>
    </source>
</evidence>
<dbReference type="NCBIfam" id="TIGR02020">
    <property type="entry name" value="BchF"/>
    <property type="match status" value="1"/>
</dbReference>
<evidence type="ECO:0000256" key="2">
    <source>
        <dbReference type="SAM" id="Phobius"/>
    </source>
</evidence>